<sequence length="256" mass="29336">MSNILGEQTPIAQPPPKAPKADTLSSNHLSGKEKPTPSSLPTSHAHSHSDNLGSLPSSSQSQESQCKAGTLPGLTIYAVIFIARFHSRIRLKRRLESESQLRVTALFLNILHSFLCARRGHIELGVGTHDAPDIEAHIFLLLVLTYVLFHGGTSRHYENNAVVVGDNNSVGQKVMISLFQVQFTGHTRQMDRDRRPTGFSFRYLLRLHAVYYLGHATQRQSPISGLKPMQRRRRHTTRQRRRLRRERIRWRRRRRF</sequence>
<dbReference type="Proteomes" id="UP001497680">
    <property type="component" value="Unassembled WGS sequence"/>
</dbReference>
<gene>
    <name evidence="1" type="ORF">F4821DRAFT_738</name>
</gene>
<keyword evidence="2" id="KW-1185">Reference proteome</keyword>
<comment type="caution">
    <text evidence="1">The sequence shown here is derived from an EMBL/GenBank/DDBJ whole genome shotgun (WGS) entry which is preliminary data.</text>
</comment>
<organism evidence="1 2">
    <name type="scientific">Hypoxylon rubiginosum</name>
    <dbReference type="NCBI Taxonomy" id="110542"/>
    <lineage>
        <taxon>Eukaryota</taxon>
        <taxon>Fungi</taxon>
        <taxon>Dikarya</taxon>
        <taxon>Ascomycota</taxon>
        <taxon>Pezizomycotina</taxon>
        <taxon>Sordariomycetes</taxon>
        <taxon>Xylariomycetidae</taxon>
        <taxon>Xylariales</taxon>
        <taxon>Hypoxylaceae</taxon>
        <taxon>Hypoxylon</taxon>
    </lineage>
</organism>
<dbReference type="EMBL" id="MU394280">
    <property type="protein sequence ID" value="KAI6093489.1"/>
    <property type="molecule type" value="Genomic_DNA"/>
</dbReference>
<name>A0ACC0DL34_9PEZI</name>
<evidence type="ECO:0000313" key="1">
    <source>
        <dbReference type="EMBL" id="KAI6093489.1"/>
    </source>
</evidence>
<protein>
    <submittedName>
        <fullName evidence="1">Uncharacterized protein</fullName>
    </submittedName>
</protein>
<proteinExistence type="predicted"/>
<evidence type="ECO:0000313" key="2">
    <source>
        <dbReference type="Proteomes" id="UP001497680"/>
    </source>
</evidence>
<accession>A0ACC0DL34</accession>
<reference evidence="1 2" key="1">
    <citation type="journal article" date="2022" name="New Phytol.">
        <title>Ecological generalism drives hyperdiversity of secondary metabolite gene clusters in xylarialean endophytes.</title>
        <authorList>
            <person name="Franco M.E.E."/>
            <person name="Wisecaver J.H."/>
            <person name="Arnold A.E."/>
            <person name="Ju Y.M."/>
            <person name="Slot J.C."/>
            <person name="Ahrendt S."/>
            <person name="Moore L.P."/>
            <person name="Eastman K.E."/>
            <person name="Scott K."/>
            <person name="Konkel Z."/>
            <person name="Mondo S.J."/>
            <person name="Kuo A."/>
            <person name="Hayes R.D."/>
            <person name="Haridas S."/>
            <person name="Andreopoulos B."/>
            <person name="Riley R."/>
            <person name="LaButti K."/>
            <person name="Pangilinan J."/>
            <person name="Lipzen A."/>
            <person name="Amirebrahimi M."/>
            <person name="Yan J."/>
            <person name="Adam C."/>
            <person name="Keymanesh K."/>
            <person name="Ng V."/>
            <person name="Louie K."/>
            <person name="Northen T."/>
            <person name="Drula E."/>
            <person name="Henrissat B."/>
            <person name="Hsieh H.M."/>
            <person name="Youens-Clark K."/>
            <person name="Lutzoni F."/>
            <person name="Miadlikowska J."/>
            <person name="Eastwood D.C."/>
            <person name="Hamelin R.C."/>
            <person name="Grigoriev I.V."/>
            <person name="U'Ren J.M."/>
        </authorList>
    </citation>
    <scope>NUCLEOTIDE SEQUENCE [LARGE SCALE GENOMIC DNA]</scope>
    <source>
        <strain evidence="1 2">ER1909</strain>
    </source>
</reference>